<sequence length="124" mass="13355">MKEIESLDLSHNELSGKVPLQLTQLSSLGVFSVAYNNLSGCIPKSGHLSSFGMDSYRANTNLHNITQGNACAPGPDPLLEEDVEETLGDLGLYAITAAAFLLAFCATIGFSFRRSYGRIVMLKL</sequence>
<accession>A0ACD5UVB4</accession>
<reference evidence="1" key="2">
    <citation type="submission" date="2025-09" db="UniProtKB">
        <authorList>
            <consortium name="EnsemblPlants"/>
        </authorList>
    </citation>
    <scope>IDENTIFICATION</scope>
</reference>
<proteinExistence type="predicted"/>
<evidence type="ECO:0000313" key="2">
    <source>
        <dbReference type="Proteomes" id="UP001732700"/>
    </source>
</evidence>
<dbReference type="EnsemblPlants" id="AVESA.00010b.r2.2CG0321580.1">
    <property type="protein sequence ID" value="AVESA.00010b.r2.2CG0321580.1.CDS.1"/>
    <property type="gene ID" value="AVESA.00010b.r2.2CG0321580"/>
</dbReference>
<organism evidence="1 2">
    <name type="scientific">Avena sativa</name>
    <name type="common">Oat</name>
    <dbReference type="NCBI Taxonomy" id="4498"/>
    <lineage>
        <taxon>Eukaryota</taxon>
        <taxon>Viridiplantae</taxon>
        <taxon>Streptophyta</taxon>
        <taxon>Embryophyta</taxon>
        <taxon>Tracheophyta</taxon>
        <taxon>Spermatophyta</taxon>
        <taxon>Magnoliopsida</taxon>
        <taxon>Liliopsida</taxon>
        <taxon>Poales</taxon>
        <taxon>Poaceae</taxon>
        <taxon>BOP clade</taxon>
        <taxon>Pooideae</taxon>
        <taxon>Poodae</taxon>
        <taxon>Poeae</taxon>
        <taxon>Poeae Chloroplast Group 1 (Aveneae type)</taxon>
        <taxon>Aveninae</taxon>
        <taxon>Avena</taxon>
    </lineage>
</organism>
<reference evidence="1" key="1">
    <citation type="submission" date="2021-05" db="EMBL/GenBank/DDBJ databases">
        <authorList>
            <person name="Scholz U."/>
            <person name="Mascher M."/>
            <person name="Fiebig A."/>
        </authorList>
    </citation>
    <scope>NUCLEOTIDE SEQUENCE [LARGE SCALE GENOMIC DNA]</scope>
</reference>
<protein>
    <submittedName>
        <fullName evidence="1">Uncharacterized protein</fullName>
    </submittedName>
</protein>
<name>A0ACD5UVB4_AVESA</name>
<dbReference type="Proteomes" id="UP001732700">
    <property type="component" value="Chromosome 2C"/>
</dbReference>
<keyword evidence="2" id="KW-1185">Reference proteome</keyword>
<evidence type="ECO:0000313" key="1">
    <source>
        <dbReference type="EnsemblPlants" id="AVESA.00010b.r2.2CG0321580.1.CDS.1"/>
    </source>
</evidence>